<dbReference type="AlphaFoldDB" id="F0ZDF8"/>
<dbReference type="GO" id="GO:0003676">
    <property type="term" value="F:nucleic acid binding"/>
    <property type="evidence" value="ECO:0007669"/>
    <property type="project" value="InterPro"/>
</dbReference>
<sequence>MTDFVRGKNQHKIISEKKDDDELVSTKRLNPKRSNFSDKNNSIKKKQKTSKTTSAIIKDEDEIVSSDNENENTTVSIEEEKDRNLFSSVYHTLKNKKKSKLTNKIEKLTPTQLKEYLNEPSNVLNKKEEADAKKLLPFLKKNIPKSACRLFKKDIHKGMVVLGSFESVSEIDITISLPFGLKGYIKFNEISDSFTEWMKKTLEREEENVKSTNFRKMKIISDQVRKMFYKGQIIKVAIAGFTDHHTIEGLHCSMRPEVVNSGSSMETFTENMTIHGAVQSIEDKGYIVSFGSKDYTGFIEFSNTNYYYPGQTDEKQNDLFVGQPIEALIDSIDKDTKTFKLTLSHSLVSRATVKDSSVITMDSIKAGMLVETKVIAVIGGGLHLGFLDFFAGDVELLHLNNPLDNYKDNQNVKARIIFVDQVNKRIGLSTLPHIMGYKPYPFGTFKKGQIFDFNSLTVERIEPLEMILACPSTVVSSKPQTIKGYVHIEELESGVVNLNKASNQFKKGEAFNKKCRIKHLDYLDGMVTFTARTRELEKKFFSYNDIECGMITTGIIKYIREESVEIELAPSIHGVVPKTHLADVAITNTSTFFKLGSTVKVRVISVDPDKKRLQLTLKKSLIQSEYPIITDKNTTPAGLISHGIITKTTRYLVFVSFYNNSFGVVESQNLSLTPIQSVQKQFPIGRTVLVKSLSSDNSKPGLSLTMIIDDKDFESQQKILINNNLNNKQVDQQEEEEQEEQEEEQQEEQVEEEQQEEVEQEEQEEEKVAEEKVKKVEPKNKKDKQNTNNKKVEKSKVNNVKSTPKPKTNKKK</sequence>
<feature type="compositionally biased region" description="Acidic residues" evidence="4">
    <location>
        <begin position="732"/>
        <end position="768"/>
    </location>
</feature>
<name>F0ZDF8_DICPU</name>
<dbReference type="STRING" id="5786.F0ZDF8"/>
<keyword evidence="3" id="KW-0539">Nucleus</keyword>
<dbReference type="SUPFAM" id="SSF50249">
    <property type="entry name" value="Nucleic acid-binding proteins"/>
    <property type="match status" value="4"/>
</dbReference>
<feature type="domain" description="S1 motif" evidence="5">
    <location>
        <begin position="549"/>
        <end position="618"/>
    </location>
</feature>
<dbReference type="SMART" id="SM00316">
    <property type="entry name" value="S1"/>
    <property type="match status" value="5"/>
</dbReference>
<dbReference type="CDD" id="cd05693">
    <property type="entry name" value="S1_Rrp5_repeat_hs1_sc1"/>
    <property type="match status" value="1"/>
</dbReference>
<dbReference type="FunFam" id="2.40.50.140:FF:000179">
    <property type="entry name" value="rRNA biogenesis protein RRP5"/>
    <property type="match status" value="1"/>
</dbReference>
<organism evidence="6 7">
    <name type="scientific">Dictyostelium purpureum</name>
    <name type="common">Slime mold</name>
    <dbReference type="NCBI Taxonomy" id="5786"/>
    <lineage>
        <taxon>Eukaryota</taxon>
        <taxon>Amoebozoa</taxon>
        <taxon>Evosea</taxon>
        <taxon>Eumycetozoa</taxon>
        <taxon>Dictyostelia</taxon>
        <taxon>Dictyosteliales</taxon>
        <taxon>Dictyosteliaceae</taxon>
        <taxon>Dictyostelium</taxon>
    </lineage>
</organism>
<accession>F0ZDF8</accession>
<dbReference type="InterPro" id="IPR048059">
    <property type="entry name" value="Rrp5_S1_rpt_hs1_sc1"/>
</dbReference>
<dbReference type="InterPro" id="IPR012340">
    <property type="entry name" value="NA-bd_OB-fold"/>
</dbReference>
<evidence type="ECO:0000259" key="5">
    <source>
        <dbReference type="PROSITE" id="PS50126"/>
    </source>
</evidence>
<evidence type="ECO:0000256" key="3">
    <source>
        <dbReference type="ARBA" id="ARBA00023242"/>
    </source>
</evidence>
<feature type="domain" description="S1 motif" evidence="5">
    <location>
        <begin position="367"/>
        <end position="431"/>
    </location>
</feature>
<dbReference type="RefSeq" id="XP_003285438.1">
    <property type="nucleotide sequence ID" value="XM_003285390.1"/>
</dbReference>
<dbReference type="VEuPathDB" id="AmoebaDB:DICPUDRAFT_29294"/>
<feature type="compositionally biased region" description="Basic and acidic residues" evidence="4">
    <location>
        <begin position="769"/>
        <end position="796"/>
    </location>
</feature>
<dbReference type="PANTHER" id="PTHR23270:SF10">
    <property type="entry name" value="PROTEIN RRP5 HOMOLOG"/>
    <property type="match status" value="1"/>
</dbReference>
<feature type="domain" description="S1 motif" evidence="5">
    <location>
        <begin position="271"/>
        <end position="344"/>
    </location>
</feature>
<protein>
    <recommendedName>
        <fullName evidence="5">S1 motif domain-containing protein</fullName>
    </recommendedName>
</protein>
<evidence type="ECO:0000256" key="1">
    <source>
        <dbReference type="ARBA" id="ARBA00004123"/>
    </source>
</evidence>
<evidence type="ECO:0000313" key="6">
    <source>
        <dbReference type="EMBL" id="EGC38037.1"/>
    </source>
</evidence>
<evidence type="ECO:0000256" key="2">
    <source>
        <dbReference type="ARBA" id="ARBA00022737"/>
    </source>
</evidence>
<feature type="region of interest" description="Disordered" evidence="4">
    <location>
        <begin position="1"/>
        <end position="54"/>
    </location>
</feature>
<proteinExistence type="predicted"/>
<feature type="domain" description="S1 motif" evidence="5">
    <location>
        <begin position="158"/>
        <end position="255"/>
    </location>
</feature>
<dbReference type="eggNOG" id="KOG1070">
    <property type="taxonomic scope" value="Eukaryota"/>
</dbReference>
<keyword evidence="7" id="KW-1185">Reference proteome</keyword>
<dbReference type="EMBL" id="GL870985">
    <property type="protein sequence ID" value="EGC38037.1"/>
    <property type="molecule type" value="Genomic_DNA"/>
</dbReference>
<comment type="subcellular location">
    <subcellularLocation>
        <location evidence="1">Nucleus</location>
    </subcellularLocation>
</comment>
<evidence type="ECO:0000313" key="7">
    <source>
        <dbReference type="Proteomes" id="UP000001064"/>
    </source>
</evidence>
<dbReference type="Pfam" id="PF00575">
    <property type="entry name" value="S1"/>
    <property type="match status" value="1"/>
</dbReference>
<dbReference type="OMA" id="GYTVKCL"/>
<dbReference type="GO" id="GO:0005634">
    <property type="term" value="C:nucleus"/>
    <property type="evidence" value="ECO:0007669"/>
    <property type="project" value="UniProtKB-SubCell"/>
</dbReference>
<feature type="region of interest" description="Disordered" evidence="4">
    <location>
        <begin position="730"/>
        <end position="812"/>
    </location>
</feature>
<dbReference type="FunFam" id="2.40.50.140:FF:000977">
    <property type="match status" value="1"/>
</dbReference>
<dbReference type="InterPro" id="IPR003029">
    <property type="entry name" value="S1_domain"/>
</dbReference>
<dbReference type="PROSITE" id="PS50126">
    <property type="entry name" value="S1"/>
    <property type="match status" value="5"/>
</dbReference>
<dbReference type="Proteomes" id="UP000001064">
    <property type="component" value="Unassembled WGS sequence"/>
</dbReference>
<evidence type="ECO:0000256" key="4">
    <source>
        <dbReference type="SAM" id="MobiDB-lite"/>
    </source>
</evidence>
<keyword evidence="2" id="KW-0677">Repeat</keyword>
<dbReference type="PANTHER" id="PTHR23270">
    <property type="entry name" value="PROGRAMMED CELL DEATH PROTEIN 11 PRE-RRNA PROCESSING PROTEIN RRP5"/>
    <property type="match status" value="1"/>
</dbReference>
<feature type="compositionally biased region" description="Low complexity" evidence="4">
    <location>
        <begin position="797"/>
        <end position="806"/>
    </location>
</feature>
<dbReference type="GeneID" id="10502882"/>
<gene>
    <name evidence="6" type="ORF">DICPUDRAFT_29294</name>
</gene>
<dbReference type="OrthoDB" id="412781at2759"/>
<feature type="domain" description="S1 motif" evidence="5">
    <location>
        <begin position="638"/>
        <end position="707"/>
    </location>
</feature>
<dbReference type="KEGG" id="dpp:DICPUDRAFT_29294"/>
<dbReference type="InParanoid" id="F0ZDF8"/>
<dbReference type="Gene3D" id="2.40.50.140">
    <property type="entry name" value="Nucleic acid-binding proteins"/>
    <property type="match status" value="3"/>
</dbReference>
<dbReference type="GO" id="GO:0006364">
    <property type="term" value="P:rRNA processing"/>
    <property type="evidence" value="ECO:0007669"/>
    <property type="project" value="InterPro"/>
</dbReference>
<reference evidence="7" key="1">
    <citation type="journal article" date="2011" name="Genome Biol.">
        <title>Comparative genomics of the social amoebae Dictyostelium discoideum and Dictyostelium purpureum.</title>
        <authorList>
            <consortium name="US DOE Joint Genome Institute (JGI-PGF)"/>
            <person name="Sucgang R."/>
            <person name="Kuo A."/>
            <person name="Tian X."/>
            <person name="Salerno W."/>
            <person name="Parikh A."/>
            <person name="Feasley C.L."/>
            <person name="Dalin E."/>
            <person name="Tu H."/>
            <person name="Huang E."/>
            <person name="Barry K."/>
            <person name="Lindquist E."/>
            <person name="Shapiro H."/>
            <person name="Bruce D."/>
            <person name="Schmutz J."/>
            <person name="Salamov A."/>
            <person name="Fey P."/>
            <person name="Gaudet P."/>
            <person name="Anjard C."/>
            <person name="Babu M.M."/>
            <person name="Basu S."/>
            <person name="Bushmanova Y."/>
            <person name="van der Wel H."/>
            <person name="Katoh-Kurasawa M."/>
            <person name="Dinh C."/>
            <person name="Coutinho P.M."/>
            <person name="Saito T."/>
            <person name="Elias M."/>
            <person name="Schaap P."/>
            <person name="Kay R.R."/>
            <person name="Henrissat B."/>
            <person name="Eichinger L."/>
            <person name="Rivero F."/>
            <person name="Putnam N.H."/>
            <person name="West C.M."/>
            <person name="Loomis W.F."/>
            <person name="Chisholm R.L."/>
            <person name="Shaulsky G."/>
            <person name="Strassmann J.E."/>
            <person name="Queller D.C."/>
            <person name="Kuspa A."/>
            <person name="Grigoriev I.V."/>
        </authorList>
    </citation>
    <scope>NUCLEOTIDE SEQUENCE [LARGE SCALE GENOMIC DNA]</scope>
    <source>
        <strain evidence="7">QSDP1</strain>
    </source>
</reference>
<dbReference type="FunFam" id="2.40.50.140:FF:000768">
    <property type="match status" value="1"/>
</dbReference>
<dbReference type="InterPro" id="IPR045209">
    <property type="entry name" value="Rrp5"/>
</dbReference>